<evidence type="ECO:0000259" key="2">
    <source>
        <dbReference type="Pfam" id="PF00496"/>
    </source>
</evidence>
<protein>
    <submittedName>
        <fullName evidence="3">Extracellular solute-binding protein family 5</fullName>
    </submittedName>
</protein>
<dbReference type="GO" id="GO:0015833">
    <property type="term" value="P:peptide transport"/>
    <property type="evidence" value="ECO:0007669"/>
    <property type="project" value="TreeGrafter"/>
</dbReference>
<dbReference type="PIRSF" id="PIRSF002741">
    <property type="entry name" value="MppA"/>
    <property type="match status" value="1"/>
</dbReference>
<proteinExistence type="predicted"/>
<dbReference type="InterPro" id="IPR030678">
    <property type="entry name" value="Peptide/Ni-bd"/>
</dbReference>
<reference evidence="3 4" key="2">
    <citation type="journal article" date="2010" name="Stand. Genomic Sci.">
        <title>Complete genome sequence of Desulfohalobium retbaense type strain (HR(100)).</title>
        <authorList>
            <person name="Spring S."/>
            <person name="Nolan M."/>
            <person name="Lapidus A."/>
            <person name="Glavina Del Rio T."/>
            <person name="Copeland A."/>
            <person name="Tice H."/>
            <person name="Cheng J.F."/>
            <person name="Lucas S."/>
            <person name="Land M."/>
            <person name="Chen F."/>
            <person name="Bruce D."/>
            <person name="Goodwin L."/>
            <person name="Pitluck S."/>
            <person name="Ivanova N."/>
            <person name="Mavromatis K."/>
            <person name="Mikhailova N."/>
            <person name="Pati A."/>
            <person name="Chen A."/>
            <person name="Palaniappan K."/>
            <person name="Hauser L."/>
            <person name="Chang Y.J."/>
            <person name="Jeffries C.D."/>
            <person name="Munk C."/>
            <person name="Kiss H."/>
            <person name="Chain P."/>
            <person name="Han C."/>
            <person name="Brettin T."/>
            <person name="Detter J.C."/>
            <person name="Schuler E."/>
            <person name="Goker M."/>
            <person name="Rohde M."/>
            <person name="Bristow J."/>
            <person name="Eisen J.A."/>
            <person name="Markowitz V."/>
            <person name="Hugenholtz P."/>
            <person name="Kyrpides N.C."/>
            <person name="Klenk H.P."/>
        </authorList>
    </citation>
    <scope>NUCLEOTIDE SEQUENCE [LARGE SCALE GENOMIC DNA]</scope>
    <source>
        <strain evidence="4">ATCC 49802 / DSM 20745 / S 6022</strain>
    </source>
</reference>
<dbReference type="InterPro" id="IPR039424">
    <property type="entry name" value="SBP_5"/>
</dbReference>
<dbReference type="Pfam" id="PF00496">
    <property type="entry name" value="SBP_bac_5"/>
    <property type="match status" value="1"/>
</dbReference>
<dbReference type="SUPFAM" id="SSF53850">
    <property type="entry name" value="Periplasmic binding protein-like II"/>
    <property type="match status" value="1"/>
</dbReference>
<evidence type="ECO:0000256" key="1">
    <source>
        <dbReference type="SAM" id="MobiDB-lite"/>
    </source>
</evidence>
<dbReference type="InterPro" id="IPR000914">
    <property type="entry name" value="SBP_5_dom"/>
</dbReference>
<evidence type="ECO:0000313" key="3">
    <source>
        <dbReference type="EMBL" id="ACZ38897.1"/>
    </source>
</evidence>
<dbReference type="Proteomes" id="UP000002027">
    <property type="component" value="Chromosome 1"/>
</dbReference>
<dbReference type="eggNOG" id="COG0747">
    <property type="taxonomic scope" value="Bacteria"/>
</dbReference>
<dbReference type="GO" id="GO:1904680">
    <property type="term" value="F:peptide transmembrane transporter activity"/>
    <property type="evidence" value="ECO:0007669"/>
    <property type="project" value="TreeGrafter"/>
</dbReference>
<dbReference type="STRING" id="479434.Sthe_1462"/>
<evidence type="ECO:0000313" key="4">
    <source>
        <dbReference type="Proteomes" id="UP000002027"/>
    </source>
</evidence>
<dbReference type="PANTHER" id="PTHR30290">
    <property type="entry name" value="PERIPLASMIC BINDING COMPONENT OF ABC TRANSPORTER"/>
    <property type="match status" value="1"/>
</dbReference>
<dbReference type="InParanoid" id="D1C3T0"/>
<keyword evidence="4" id="KW-1185">Reference proteome</keyword>
<feature type="region of interest" description="Disordered" evidence="1">
    <location>
        <begin position="48"/>
        <end position="78"/>
    </location>
</feature>
<dbReference type="CDD" id="cd08513">
    <property type="entry name" value="PBP2_thermophilic_Hb8_like"/>
    <property type="match status" value="1"/>
</dbReference>
<gene>
    <name evidence="3" type="ordered locus">Sthe_1462</name>
</gene>
<dbReference type="Gene3D" id="3.10.105.10">
    <property type="entry name" value="Dipeptide-binding Protein, Domain 3"/>
    <property type="match status" value="1"/>
</dbReference>
<dbReference type="KEGG" id="sti:Sthe_1462"/>
<dbReference type="GO" id="GO:0030288">
    <property type="term" value="C:outer membrane-bounded periplasmic space"/>
    <property type="evidence" value="ECO:0007669"/>
    <property type="project" value="UniProtKB-ARBA"/>
</dbReference>
<accession>D1C3T0</accession>
<name>D1C3T0_SPHTD</name>
<organism evidence="3 4">
    <name type="scientific">Sphaerobacter thermophilus (strain ATCC 49802 / DSM 20745 / KCCM 41009 / NCIMB 13125 / S 6022)</name>
    <dbReference type="NCBI Taxonomy" id="479434"/>
    <lineage>
        <taxon>Bacteria</taxon>
        <taxon>Pseudomonadati</taxon>
        <taxon>Thermomicrobiota</taxon>
        <taxon>Thermomicrobia</taxon>
        <taxon>Sphaerobacterales</taxon>
        <taxon>Sphaerobacterineae</taxon>
        <taxon>Sphaerobacteraceae</taxon>
        <taxon>Sphaerobacter</taxon>
    </lineage>
</organism>
<dbReference type="AlphaFoldDB" id="D1C3T0"/>
<dbReference type="HOGENOM" id="CLU_017028_8_6_0"/>
<reference evidence="4" key="1">
    <citation type="submission" date="2009-11" db="EMBL/GenBank/DDBJ databases">
        <title>The complete chromosome 1 of Sphaerobacter thermophilus DSM 20745.</title>
        <authorList>
            <person name="Lucas S."/>
            <person name="Copeland A."/>
            <person name="Lapidus A."/>
            <person name="Glavina del Rio T."/>
            <person name="Dalin E."/>
            <person name="Tice H."/>
            <person name="Bruce D."/>
            <person name="Goodwin L."/>
            <person name="Pitluck S."/>
            <person name="Kyrpides N."/>
            <person name="Mavromatis K."/>
            <person name="Ivanova N."/>
            <person name="Mikhailova N."/>
            <person name="LaButti K.M."/>
            <person name="Clum A."/>
            <person name="Sun H.I."/>
            <person name="Brettin T."/>
            <person name="Detter J.C."/>
            <person name="Han C."/>
            <person name="Larimer F."/>
            <person name="Land M."/>
            <person name="Hauser L."/>
            <person name="Markowitz V."/>
            <person name="Cheng J.F."/>
            <person name="Hugenholtz P."/>
            <person name="Woyke T."/>
            <person name="Wu D."/>
            <person name="Steenblock K."/>
            <person name="Schneider S."/>
            <person name="Pukall R."/>
            <person name="Goeker M."/>
            <person name="Klenk H.P."/>
            <person name="Eisen J.A."/>
        </authorList>
    </citation>
    <scope>NUCLEOTIDE SEQUENCE [LARGE SCALE GENOMIC DNA]</scope>
    <source>
        <strain evidence="4">ATCC 49802 / DSM 20745 / S 6022</strain>
    </source>
</reference>
<feature type="domain" description="Solute-binding protein family 5" evidence="2">
    <location>
        <begin position="124"/>
        <end position="521"/>
    </location>
</feature>
<dbReference type="EMBL" id="CP001823">
    <property type="protein sequence ID" value="ACZ38897.1"/>
    <property type="molecule type" value="Genomic_DNA"/>
</dbReference>
<sequence length="618" mass="67561">MRSHDIDLLFAEIRSGRLSRRDVLRRGAALGLSAPVIAALLAACGGGSAGETPAPPTDGGAAQTPSGSPGTAQTGQRGQGGTLKLLWWQAPTILNPHLAQGTKDFDAAAVVLEPLADVDINAQLVPKLAAEIPSLENGGVAEDGRSVTWRLKEGVVWSDGEPFTSADVKFTYDYVINEQTTATTVGNYRIIESIETPDEHTVVIHFNNPTPGWFNVFVGPYGMILPEHVLRDFVGDQARNAPFNLKPVGTGPFKVDDFRPGDVVLYSVNESYRDEGKPFFAQVELKGGGDASSAARAAIQTGEVDYAWNLQVQEQVLASLEEGGQGIASVTPGVSVERILVNQSDPRTEVNGERSHLGTPHPWQADLAVRQAYALAVQRDLIATQLYGRGGEATSNILVAPPKFVSQNTSWRFDLEEAGRLLDDAGWVRGPDGIRARDGVRMEIVYQTTVNPVRQQTQEIVKAAFEELGISVQLKSIEAGVFFSSEAGNPDTAAHFYADLEMFTNNPSSPYPLDYMVSWWGDPSNIAQKDNNWSGNNYERWQNEEYDELYQQASTELDEQRQIELMTRMNDLVVNNVAVIPQIQRNNVQGQAKNLSGLELSPWTSDLWNIANWVRTEG</sequence>
<dbReference type="RefSeq" id="WP_012871944.1">
    <property type="nucleotide sequence ID" value="NC_013523.1"/>
</dbReference>
<dbReference type="OrthoDB" id="137511at2"/>
<dbReference type="PANTHER" id="PTHR30290:SF65">
    <property type="entry name" value="MONOACYL PHOSPHATIDYLINOSITOL TETRAMANNOSIDE-BINDING PROTEIN LPQW-RELATED"/>
    <property type="match status" value="1"/>
</dbReference>
<dbReference type="GO" id="GO:0043190">
    <property type="term" value="C:ATP-binding cassette (ABC) transporter complex"/>
    <property type="evidence" value="ECO:0007669"/>
    <property type="project" value="InterPro"/>
</dbReference>
<dbReference type="Gene3D" id="3.40.190.10">
    <property type="entry name" value="Periplasmic binding protein-like II"/>
    <property type="match status" value="1"/>
</dbReference>